<dbReference type="InterPro" id="IPR046948">
    <property type="entry name" value="ATL20-22-like"/>
</dbReference>
<dbReference type="AlphaFoldDB" id="A0A6P6VNR3"/>
<dbReference type="OrthoDB" id="8062037at2759"/>
<dbReference type="InterPro" id="IPR032872">
    <property type="entry name" value="WAK_assoc_C"/>
</dbReference>
<dbReference type="GO" id="GO:0016020">
    <property type="term" value="C:membrane"/>
    <property type="evidence" value="ECO:0007669"/>
    <property type="project" value="UniProtKB-SubCell"/>
</dbReference>
<evidence type="ECO:0000256" key="3">
    <source>
        <dbReference type="ARBA" id="ARBA00004906"/>
    </source>
</evidence>
<evidence type="ECO:0000256" key="11">
    <source>
        <dbReference type="ARBA" id="ARBA00022989"/>
    </source>
</evidence>
<dbReference type="InterPro" id="IPR001841">
    <property type="entry name" value="Znf_RING"/>
</dbReference>
<keyword evidence="9" id="KW-0833">Ubl conjugation pathway</keyword>
<sequence>MDDMQQKLIALLLISASSLIVLVVSSPEICTVSACYPNEPTIRFPFRLQSVQPKECGYPGFDLTCDSTILITSLQLQNVNASPPQRFSVQAIDYASQEIWLNDPGDCLPQRLLNLNLSGSPFTAVSHQDFTLFNCSIHHRLHNFNPIACLGGSGYNIVATSSERASRILASSCSVVSTIPVPVQLPYHEEVWSSDLSEDIRLTWDSPHCGKCESRGGRCGLKSNSTDHIECKTQHAGLPRGARYAISVGAGVPTLLFVIGLVCFVCGRLKACRRQPYPVIEFSSTVARQPTLLSGLDGAIIESYPKTVLGESRRLPKPNDTVCPICLSDYKPKDTLRTIPACQHCFHADCIDEWLRLNAACPVCRNNPKQSPPALEPASAPASDNNV</sequence>
<evidence type="ECO:0000256" key="4">
    <source>
        <dbReference type="ARBA" id="ARBA00022679"/>
    </source>
</evidence>
<dbReference type="Proteomes" id="UP001652660">
    <property type="component" value="Chromosome 2c"/>
</dbReference>
<evidence type="ECO:0000256" key="5">
    <source>
        <dbReference type="ARBA" id="ARBA00022692"/>
    </source>
</evidence>
<evidence type="ECO:0000256" key="13">
    <source>
        <dbReference type="ARBA" id="ARBA00023180"/>
    </source>
</evidence>
<reference evidence="21" key="1">
    <citation type="journal article" date="2025" name="Foods">
        <title>Unveiling the Microbial Signatures of Arabica Coffee Cherries: Insights into Ripeness Specific Diversity, Functional Traits, and Implications for Quality and Safety.</title>
        <authorList>
            <consortium name="RefSeq"/>
            <person name="Tenea G.N."/>
            <person name="Cifuentes V."/>
            <person name="Reyes P."/>
            <person name="Cevallos-Vallejos M."/>
        </authorList>
    </citation>
    <scope>NUCLEOTIDE SEQUENCE [LARGE SCALE GENOMIC DNA]</scope>
</reference>
<evidence type="ECO:0000256" key="14">
    <source>
        <dbReference type="ARBA" id="ARBA00024209"/>
    </source>
</evidence>
<comment type="subcellular location">
    <subcellularLocation>
        <location evidence="2">Membrane</location>
        <topology evidence="2">Single-pass membrane protein</topology>
    </subcellularLocation>
</comment>
<evidence type="ECO:0000256" key="16">
    <source>
        <dbReference type="ARBA" id="ARBA00048679"/>
    </source>
</evidence>
<dbReference type="InterPro" id="IPR013083">
    <property type="entry name" value="Znf_RING/FYVE/PHD"/>
</dbReference>
<dbReference type="SUPFAM" id="SSF57850">
    <property type="entry name" value="RING/U-box"/>
    <property type="match status" value="1"/>
</dbReference>
<dbReference type="Gene3D" id="3.30.40.10">
    <property type="entry name" value="Zinc/RING finger domain, C3HC4 (zinc finger)"/>
    <property type="match status" value="1"/>
</dbReference>
<evidence type="ECO:0000256" key="15">
    <source>
        <dbReference type="ARBA" id="ARBA00047899"/>
    </source>
</evidence>
<dbReference type="Pfam" id="PF13947">
    <property type="entry name" value="GUB_WAK_bind"/>
    <property type="match status" value="1"/>
</dbReference>
<dbReference type="GO" id="GO:0008270">
    <property type="term" value="F:zinc ion binding"/>
    <property type="evidence" value="ECO:0007669"/>
    <property type="project" value="UniProtKB-KW"/>
</dbReference>
<dbReference type="Pfam" id="PF13639">
    <property type="entry name" value="zf-RING_2"/>
    <property type="match status" value="1"/>
</dbReference>
<feature type="domain" description="RING-type" evidence="20">
    <location>
        <begin position="323"/>
        <end position="365"/>
    </location>
</feature>
<dbReference type="GO" id="GO:0030247">
    <property type="term" value="F:polysaccharide binding"/>
    <property type="evidence" value="ECO:0007669"/>
    <property type="project" value="InterPro"/>
</dbReference>
<reference evidence="22" key="2">
    <citation type="submission" date="2025-08" db="UniProtKB">
        <authorList>
            <consortium name="RefSeq"/>
        </authorList>
    </citation>
    <scope>IDENTIFICATION</scope>
    <source>
        <tissue evidence="22">Leaves</tissue>
    </source>
</reference>
<evidence type="ECO:0000259" key="20">
    <source>
        <dbReference type="PROSITE" id="PS50089"/>
    </source>
</evidence>
<evidence type="ECO:0000256" key="10">
    <source>
        <dbReference type="ARBA" id="ARBA00022833"/>
    </source>
</evidence>
<comment type="similarity">
    <text evidence="14">Belongs to the RING-type zinc finger family. ATL subfamily.</text>
</comment>
<keyword evidence="8 17" id="KW-0863">Zinc-finger</keyword>
<evidence type="ECO:0000256" key="12">
    <source>
        <dbReference type="ARBA" id="ARBA00023136"/>
    </source>
</evidence>
<dbReference type="GO" id="GO:0004674">
    <property type="term" value="F:protein serine/threonine kinase activity"/>
    <property type="evidence" value="ECO:0007669"/>
    <property type="project" value="UniProtKB-EC"/>
</dbReference>
<comment type="catalytic activity">
    <reaction evidence="15">
        <text>L-threonyl-[protein] + ATP = O-phospho-L-threonyl-[protein] + ADP + H(+)</text>
        <dbReference type="Rhea" id="RHEA:46608"/>
        <dbReference type="Rhea" id="RHEA-COMP:11060"/>
        <dbReference type="Rhea" id="RHEA-COMP:11605"/>
        <dbReference type="ChEBI" id="CHEBI:15378"/>
        <dbReference type="ChEBI" id="CHEBI:30013"/>
        <dbReference type="ChEBI" id="CHEBI:30616"/>
        <dbReference type="ChEBI" id="CHEBI:61977"/>
        <dbReference type="ChEBI" id="CHEBI:456216"/>
        <dbReference type="EC" id="2.7.11.1"/>
    </reaction>
</comment>
<dbReference type="PROSITE" id="PS50089">
    <property type="entry name" value="ZF_RING_2"/>
    <property type="match status" value="1"/>
</dbReference>
<evidence type="ECO:0000256" key="18">
    <source>
        <dbReference type="SAM" id="Phobius"/>
    </source>
</evidence>
<keyword evidence="5 18" id="KW-0812">Transmembrane</keyword>
<gene>
    <name evidence="22" type="primary">LOC113724899</name>
</gene>
<dbReference type="SMART" id="SM00184">
    <property type="entry name" value="RING"/>
    <property type="match status" value="1"/>
</dbReference>
<proteinExistence type="inferred from homology"/>
<evidence type="ECO:0000256" key="1">
    <source>
        <dbReference type="ARBA" id="ARBA00000900"/>
    </source>
</evidence>
<name>A0A6P6VNR3_COFAR</name>
<evidence type="ECO:0000256" key="19">
    <source>
        <dbReference type="SAM" id="SignalP"/>
    </source>
</evidence>
<comment type="pathway">
    <text evidence="3">Protein modification; protein ubiquitination.</text>
</comment>
<dbReference type="GeneID" id="113724899"/>
<keyword evidence="12 18" id="KW-0472">Membrane</keyword>
<comment type="catalytic activity">
    <reaction evidence="1">
        <text>S-ubiquitinyl-[E2 ubiquitin-conjugating enzyme]-L-cysteine + [acceptor protein]-L-lysine = [E2 ubiquitin-conjugating enzyme]-L-cysteine + N(6)-ubiquitinyl-[acceptor protein]-L-lysine.</text>
        <dbReference type="EC" id="2.3.2.27"/>
    </reaction>
</comment>
<dbReference type="GO" id="GO:0061630">
    <property type="term" value="F:ubiquitin protein ligase activity"/>
    <property type="evidence" value="ECO:0007669"/>
    <property type="project" value="UniProtKB-EC"/>
</dbReference>
<keyword evidence="21" id="KW-1185">Reference proteome</keyword>
<dbReference type="PANTHER" id="PTHR46279">
    <property type="entry name" value="RING/U-BOX SUPERFAMILY PROTEIN"/>
    <property type="match status" value="1"/>
</dbReference>
<evidence type="ECO:0000313" key="22">
    <source>
        <dbReference type="RefSeq" id="XP_027103582.1"/>
    </source>
</evidence>
<organism evidence="21 22">
    <name type="scientific">Coffea arabica</name>
    <name type="common">Arabian coffee</name>
    <dbReference type="NCBI Taxonomy" id="13443"/>
    <lineage>
        <taxon>Eukaryota</taxon>
        <taxon>Viridiplantae</taxon>
        <taxon>Streptophyta</taxon>
        <taxon>Embryophyta</taxon>
        <taxon>Tracheophyta</taxon>
        <taxon>Spermatophyta</taxon>
        <taxon>Magnoliopsida</taxon>
        <taxon>eudicotyledons</taxon>
        <taxon>Gunneridae</taxon>
        <taxon>Pentapetalae</taxon>
        <taxon>asterids</taxon>
        <taxon>lamiids</taxon>
        <taxon>Gentianales</taxon>
        <taxon>Rubiaceae</taxon>
        <taxon>Ixoroideae</taxon>
        <taxon>Gardenieae complex</taxon>
        <taxon>Bertiereae - Coffeeae clade</taxon>
        <taxon>Coffeeae</taxon>
        <taxon>Coffea</taxon>
    </lineage>
</organism>
<evidence type="ECO:0000256" key="17">
    <source>
        <dbReference type="PROSITE-ProRule" id="PRU00175"/>
    </source>
</evidence>
<accession>A0A6P6VNR3</accession>
<dbReference type="RefSeq" id="XP_027103582.1">
    <property type="nucleotide sequence ID" value="XM_027247781.2"/>
</dbReference>
<evidence type="ECO:0000256" key="6">
    <source>
        <dbReference type="ARBA" id="ARBA00022723"/>
    </source>
</evidence>
<keyword evidence="6" id="KW-0479">Metal-binding</keyword>
<evidence type="ECO:0000256" key="8">
    <source>
        <dbReference type="ARBA" id="ARBA00022771"/>
    </source>
</evidence>
<feature type="chain" id="PRO_5028470120" evidence="19">
    <location>
        <begin position="26"/>
        <end position="387"/>
    </location>
</feature>
<evidence type="ECO:0000256" key="7">
    <source>
        <dbReference type="ARBA" id="ARBA00022729"/>
    </source>
</evidence>
<keyword evidence="7 19" id="KW-0732">Signal</keyword>
<keyword evidence="4" id="KW-0808">Transferase</keyword>
<dbReference type="PANTHER" id="PTHR46279:SF10">
    <property type="entry name" value="RING-TYPE E3 UBIQUITIN TRANSFERASE"/>
    <property type="match status" value="1"/>
</dbReference>
<comment type="catalytic activity">
    <reaction evidence="16">
        <text>L-seryl-[protein] + ATP = O-phospho-L-seryl-[protein] + ADP + H(+)</text>
        <dbReference type="Rhea" id="RHEA:17989"/>
        <dbReference type="Rhea" id="RHEA-COMP:9863"/>
        <dbReference type="Rhea" id="RHEA-COMP:11604"/>
        <dbReference type="ChEBI" id="CHEBI:15378"/>
        <dbReference type="ChEBI" id="CHEBI:29999"/>
        <dbReference type="ChEBI" id="CHEBI:30616"/>
        <dbReference type="ChEBI" id="CHEBI:83421"/>
        <dbReference type="ChEBI" id="CHEBI:456216"/>
        <dbReference type="EC" id="2.7.11.1"/>
    </reaction>
</comment>
<keyword evidence="10" id="KW-0862">Zinc</keyword>
<evidence type="ECO:0000256" key="9">
    <source>
        <dbReference type="ARBA" id="ARBA00022786"/>
    </source>
</evidence>
<keyword evidence="13" id="KW-0325">Glycoprotein</keyword>
<dbReference type="CDD" id="cd16461">
    <property type="entry name" value="RING-H2_EL5-like"/>
    <property type="match status" value="1"/>
</dbReference>
<feature type="transmembrane region" description="Helical" evidence="18">
    <location>
        <begin position="244"/>
        <end position="267"/>
    </location>
</feature>
<evidence type="ECO:0000256" key="2">
    <source>
        <dbReference type="ARBA" id="ARBA00004167"/>
    </source>
</evidence>
<feature type="signal peptide" evidence="19">
    <location>
        <begin position="1"/>
        <end position="25"/>
    </location>
</feature>
<dbReference type="Pfam" id="PF14380">
    <property type="entry name" value="WAK_assoc"/>
    <property type="match status" value="1"/>
</dbReference>
<evidence type="ECO:0000313" key="21">
    <source>
        <dbReference type="Proteomes" id="UP001652660"/>
    </source>
</evidence>
<protein>
    <submittedName>
        <fullName evidence="22">RING-H2 finger protein ATL21A isoform X1</fullName>
    </submittedName>
</protein>
<keyword evidence="11 18" id="KW-1133">Transmembrane helix</keyword>
<dbReference type="InterPro" id="IPR025287">
    <property type="entry name" value="WAK_GUB"/>
</dbReference>